<gene>
    <name evidence="3" type="ORF">GGR13_000104</name>
</gene>
<evidence type="ECO:0000313" key="4">
    <source>
        <dbReference type="Proteomes" id="UP000545037"/>
    </source>
</evidence>
<dbReference type="AlphaFoldDB" id="A0A7W9CF82"/>
<feature type="region of interest" description="Disordered" evidence="1">
    <location>
        <begin position="24"/>
        <end position="83"/>
    </location>
</feature>
<feature type="signal peptide" evidence="2">
    <location>
        <begin position="1"/>
        <end position="18"/>
    </location>
</feature>
<keyword evidence="4" id="KW-1185">Reference proteome</keyword>
<name>A0A7W9CF82_9CAUL</name>
<evidence type="ECO:0000256" key="1">
    <source>
        <dbReference type="SAM" id="MobiDB-lite"/>
    </source>
</evidence>
<feature type="chain" id="PRO_5031228911" description="Lipoprotein" evidence="2">
    <location>
        <begin position="19"/>
        <end position="83"/>
    </location>
</feature>
<dbReference type="EMBL" id="JACHOR010000001">
    <property type="protein sequence ID" value="MBB5744532.1"/>
    <property type="molecule type" value="Genomic_DNA"/>
</dbReference>
<accession>A0A7W9CF82</accession>
<organism evidence="3 4">
    <name type="scientific">Brevundimonas variabilis</name>
    <dbReference type="NCBI Taxonomy" id="74312"/>
    <lineage>
        <taxon>Bacteria</taxon>
        <taxon>Pseudomonadati</taxon>
        <taxon>Pseudomonadota</taxon>
        <taxon>Alphaproteobacteria</taxon>
        <taxon>Caulobacterales</taxon>
        <taxon>Caulobacteraceae</taxon>
        <taxon>Brevundimonas</taxon>
    </lineage>
</organism>
<comment type="caution">
    <text evidence="3">The sequence shown here is derived from an EMBL/GenBank/DDBJ whole genome shotgun (WGS) entry which is preliminary data.</text>
</comment>
<dbReference type="Proteomes" id="UP000545037">
    <property type="component" value="Unassembled WGS sequence"/>
</dbReference>
<evidence type="ECO:0000256" key="2">
    <source>
        <dbReference type="SAM" id="SignalP"/>
    </source>
</evidence>
<dbReference type="RefSeq" id="WP_183211515.1">
    <property type="nucleotide sequence ID" value="NZ_JACHOR010000001.1"/>
</dbReference>
<sequence length="83" mass="8038">MKSALTLTALACATLTLAACNNAETPEQSAAPETPATMPEGQNETTGAIEPSIGDVTTQGGGIPGASTGNPAAAPAATEQTPQ</sequence>
<dbReference type="PROSITE" id="PS51257">
    <property type="entry name" value="PROKAR_LIPOPROTEIN"/>
    <property type="match status" value="1"/>
</dbReference>
<keyword evidence="2" id="KW-0732">Signal</keyword>
<evidence type="ECO:0008006" key="5">
    <source>
        <dbReference type="Google" id="ProtNLM"/>
    </source>
</evidence>
<protein>
    <recommendedName>
        <fullName evidence="5">Lipoprotein</fullName>
    </recommendedName>
</protein>
<proteinExistence type="predicted"/>
<reference evidence="3 4" key="1">
    <citation type="submission" date="2020-08" db="EMBL/GenBank/DDBJ databases">
        <title>Genomic Encyclopedia of Type Strains, Phase IV (KMG-IV): sequencing the most valuable type-strain genomes for metagenomic binning, comparative biology and taxonomic classification.</title>
        <authorList>
            <person name="Goeker M."/>
        </authorList>
    </citation>
    <scope>NUCLEOTIDE SEQUENCE [LARGE SCALE GENOMIC DNA]</scope>
    <source>
        <strain evidence="3 4">DSM 4737</strain>
    </source>
</reference>
<evidence type="ECO:0000313" key="3">
    <source>
        <dbReference type="EMBL" id="MBB5744532.1"/>
    </source>
</evidence>